<dbReference type="NCBIfam" id="NF004681">
    <property type="entry name" value="PRK06023.1"/>
    <property type="match status" value="1"/>
</dbReference>
<dbReference type="Pfam" id="PF00378">
    <property type="entry name" value="ECH_1"/>
    <property type="match status" value="1"/>
</dbReference>
<keyword evidence="2" id="KW-0576">Peroxisome</keyword>
<evidence type="ECO:0000313" key="5">
    <source>
        <dbReference type="Proteomes" id="UP000528286"/>
    </source>
</evidence>
<dbReference type="CDD" id="cd06558">
    <property type="entry name" value="crotonase-like"/>
    <property type="match status" value="1"/>
</dbReference>
<dbReference type="InterPro" id="IPR001753">
    <property type="entry name" value="Enoyl-CoA_hydra/iso"/>
</dbReference>
<evidence type="ECO:0000313" key="4">
    <source>
        <dbReference type="EMBL" id="MBB4064388.1"/>
    </source>
</evidence>
<comment type="subcellular location">
    <subcellularLocation>
        <location evidence="1">Peroxisome</location>
    </subcellularLocation>
</comment>
<dbReference type="SUPFAM" id="SSF52096">
    <property type="entry name" value="ClpP/crotonase"/>
    <property type="match status" value="1"/>
</dbReference>
<accession>A0A7W6NK14</accession>
<dbReference type="EMBL" id="JACIEZ010000002">
    <property type="protein sequence ID" value="MBB4064388.1"/>
    <property type="molecule type" value="Genomic_DNA"/>
</dbReference>
<dbReference type="PANTHER" id="PTHR43684:SF1">
    <property type="entry name" value="ENOYL-COA DELTA ISOMERASE 2"/>
    <property type="match status" value="1"/>
</dbReference>
<evidence type="ECO:0000256" key="2">
    <source>
        <dbReference type="ARBA" id="ARBA00023140"/>
    </source>
</evidence>
<dbReference type="RefSeq" id="WP_183365614.1">
    <property type="nucleotide sequence ID" value="NZ_JACIEZ010000002.1"/>
</dbReference>
<gene>
    <name evidence="4" type="ORF">GGR23_001565</name>
</gene>
<keyword evidence="3" id="KW-0413">Isomerase</keyword>
<reference evidence="4 5" key="1">
    <citation type="submission" date="2020-08" db="EMBL/GenBank/DDBJ databases">
        <title>Genomic Encyclopedia of Type Strains, Phase IV (KMG-IV): sequencing the most valuable type-strain genomes for metagenomic binning, comparative biology and taxonomic classification.</title>
        <authorList>
            <person name="Goeker M."/>
        </authorList>
    </citation>
    <scope>NUCLEOTIDE SEQUENCE [LARGE SCALE GENOMIC DNA]</scope>
    <source>
        <strain evidence="4 5">DSM 29853</strain>
    </source>
</reference>
<evidence type="ECO:0000256" key="1">
    <source>
        <dbReference type="ARBA" id="ARBA00004275"/>
    </source>
</evidence>
<dbReference type="InterPro" id="IPR029045">
    <property type="entry name" value="ClpP/crotonase-like_dom_sf"/>
</dbReference>
<dbReference type="Gene3D" id="3.90.226.10">
    <property type="entry name" value="2-enoyl-CoA Hydratase, Chain A, domain 1"/>
    <property type="match status" value="1"/>
</dbReference>
<sequence>MSDTHILIERPAERPGVLVLRFNRPDKKNAITRGMYQTLTDAIRAANGDPDIRAIAFLGSPGAFSAGNDMADFMAFAMGGSLGREVLDFLDALSNAEKPLVSGVDGLAIGIGTTIHLHCDMTFATPRSLFRTPFVDLALVPEAASSLLGPLVMGHQRAFAMFAAGEGFSAEDARDAGLIWQVVPEEELEEKVLAAAAGLAAKPPQALRIARDLIRKGRPDVAGRIAEEAAHFSAQLKSAEAMAAFQKFMARKG</sequence>
<name>A0A7W6NK14_9HYPH</name>
<protein>
    <submittedName>
        <fullName evidence="4">Enoyl-CoA hydratase/carnithine racemase</fullName>
    </submittedName>
</protein>
<keyword evidence="5" id="KW-1185">Reference proteome</keyword>
<organism evidence="4 5">
    <name type="scientific">Gellertiella hungarica</name>
    <dbReference type="NCBI Taxonomy" id="1572859"/>
    <lineage>
        <taxon>Bacteria</taxon>
        <taxon>Pseudomonadati</taxon>
        <taxon>Pseudomonadota</taxon>
        <taxon>Alphaproteobacteria</taxon>
        <taxon>Hyphomicrobiales</taxon>
        <taxon>Rhizobiaceae</taxon>
        <taxon>Gellertiella</taxon>
    </lineage>
</organism>
<dbReference type="AlphaFoldDB" id="A0A7W6NK14"/>
<dbReference type="GO" id="GO:0004165">
    <property type="term" value="F:delta(3)-delta(2)-enoyl-CoA isomerase activity"/>
    <property type="evidence" value="ECO:0007669"/>
    <property type="project" value="UniProtKB-ARBA"/>
</dbReference>
<dbReference type="InterPro" id="IPR051053">
    <property type="entry name" value="ECH/Chromodomain_protein"/>
</dbReference>
<dbReference type="PANTHER" id="PTHR43684">
    <property type="match status" value="1"/>
</dbReference>
<dbReference type="Proteomes" id="UP000528286">
    <property type="component" value="Unassembled WGS sequence"/>
</dbReference>
<comment type="caution">
    <text evidence="4">The sequence shown here is derived from an EMBL/GenBank/DDBJ whole genome shotgun (WGS) entry which is preliminary data.</text>
</comment>
<proteinExistence type="predicted"/>
<evidence type="ECO:0000256" key="3">
    <source>
        <dbReference type="ARBA" id="ARBA00023235"/>
    </source>
</evidence>